<feature type="domain" description="HicB-like antitoxin of toxin-antitoxin system" evidence="1">
    <location>
        <begin position="30"/>
        <end position="154"/>
    </location>
</feature>
<dbReference type="EMBL" id="RBRZ01000022">
    <property type="protein sequence ID" value="RMR60840.1"/>
    <property type="molecule type" value="Genomic_DNA"/>
</dbReference>
<dbReference type="CDD" id="cd22231">
    <property type="entry name" value="RHH_NikR_HicB-like"/>
    <property type="match status" value="1"/>
</dbReference>
<reference evidence="2 3" key="1">
    <citation type="submission" date="2018-08" db="EMBL/GenBank/DDBJ databases">
        <title>Recombination of ecologically and evolutionarily significant loci maintains genetic cohesion in the Pseudomonas syringae species complex.</title>
        <authorList>
            <person name="Dillon M."/>
            <person name="Thakur S."/>
            <person name="Almeida R.N.D."/>
            <person name="Weir B.S."/>
            <person name="Guttman D.S."/>
        </authorList>
    </citation>
    <scope>NUCLEOTIDE SEQUENCE [LARGE SCALE GENOMIC DNA]</scope>
    <source>
        <strain evidence="2 3">ICMP 19198</strain>
    </source>
</reference>
<dbReference type="InterPro" id="IPR035069">
    <property type="entry name" value="TTHA1013/TTHA0281-like"/>
</dbReference>
<dbReference type="Gene3D" id="3.30.160.250">
    <property type="match status" value="1"/>
</dbReference>
<protein>
    <recommendedName>
        <fullName evidence="1">HicB-like antitoxin of toxin-antitoxin system domain-containing protein</fullName>
    </recommendedName>
</protein>
<dbReference type="InterPro" id="IPR031807">
    <property type="entry name" value="HicB-like"/>
</dbReference>
<dbReference type="Pfam" id="PF15919">
    <property type="entry name" value="HicB_lk_antitox"/>
    <property type="match status" value="1"/>
</dbReference>
<dbReference type="SUPFAM" id="SSF143100">
    <property type="entry name" value="TTHA1013/TTHA0281-like"/>
    <property type="match status" value="1"/>
</dbReference>
<dbReference type="Proteomes" id="UP000281806">
    <property type="component" value="Unassembled WGS sequence"/>
</dbReference>
<organism evidence="2 3">
    <name type="scientific">Pseudomonas syringae pv. actinidiae</name>
    <dbReference type="NCBI Taxonomy" id="103796"/>
    <lineage>
        <taxon>Bacteria</taxon>
        <taxon>Pseudomonadati</taxon>
        <taxon>Pseudomonadota</taxon>
        <taxon>Gammaproteobacteria</taxon>
        <taxon>Pseudomonadales</taxon>
        <taxon>Pseudomonadaceae</taxon>
        <taxon>Pseudomonas</taxon>
        <taxon>Pseudomonas syringae</taxon>
    </lineage>
</organism>
<dbReference type="AlphaFoldDB" id="A0A7Z6UML8"/>
<proteinExistence type="predicted"/>
<gene>
    <name evidence="2" type="ORF">ALP83_05317</name>
</gene>
<sequence>MRNGAGHQKACRAGLVQFCPDTLLEKKMKYPMCIEWGSETTAFGIQIPDIPGAVTAGDTFEEAHAAAVEIAHIMLQEIAAGGGTIPKAGTVAEHARNADFAGMGWGMIEIDVTPYLGKTEKVNVTLPGFVIKQIDRYVRDHSIKSRSTFLADAALEKLGRA</sequence>
<evidence type="ECO:0000313" key="2">
    <source>
        <dbReference type="EMBL" id="RMR60840.1"/>
    </source>
</evidence>
<evidence type="ECO:0000259" key="1">
    <source>
        <dbReference type="Pfam" id="PF15919"/>
    </source>
</evidence>
<name>A0A7Z6UML8_PSESF</name>
<comment type="caution">
    <text evidence="2">The sequence shown here is derived from an EMBL/GenBank/DDBJ whole genome shotgun (WGS) entry which is preliminary data.</text>
</comment>
<accession>A0A7Z6UML8</accession>
<evidence type="ECO:0000313" key="3">
    <source>
        <dbReference type="Proteomes" id="UP000281806"/>
    </source>
</evidence>